<dbReference type="InterPro" id="IPR016161">
    <property type="entry name" value="Ald_DH/histidinol_DH"/>
</dbReference>
<dbReference type="FunFam" id="1.20.5.1300:FF:000001">
    <property type="entry name" value="Histidine biosynthesis trifunctional protein"/>
    <property type="match status" value="1"/>
</dbReference>
<evidence type="ECO:0000256" key="7">
    <source>
        <dbReference type="ARBA" id="ARBA00022833"/>
    </source>
</evidence>
<keyword evidence="9" id="KW-0520">NAD</keyword>
<dbReference type="CDD" id="cd06572">
    <property type="entry name" value="Histidinol_dh"/>
    <property type="match status" value="1"/>
</dbReference>
<evidence type="ECO:0000256" key="8">
    <source>
        <dbReference type="ARBA" id="ARBA00023002"/>
    </source>
</evidence>
<dbReference type="InterPro" id="IPR001692">
    <property type="entry name" value="Histidinol_DH_CS"/>
</dbReference>
<evidence type="ECO:0000256" key="10">
    <source>
        <dbReference type="ARBA" id="ARBA00023102"/>
    </source>
</evidence>
<dbReference type="NCBIfam" id="TIGR00069">
    <property type="entry name" value="hisD"/>
    <property type="match status" value="1"/>
</dbReference>
<proteinExistence type="inferred from homology"/>
<dbReference type="HAMAP" id="MF_01024">
    <property type="entry name" value="HisD"/>
    <property type="match status" value="1"/>
</dbReference>
<keyword evidence="8 12" id="KW-0560">Oxidoreductase</keyword>
<comment type="caution">
    <text evidence="12">The sequence shown here is derived from an EMBL/GenBank/DDBJ whole genome shotgun (WGS) entry which is preliminary data.</text>
</comment>
<sequence length="438" mass="47244">MAYLARFYDPQDEELPNLLARNTINSEGLTERVSAILAAVKEEGDAALLRFAKQFDKASLSELRVRETEILEAKGKISDDLKRALAVAYNNIFSFHTEQLPQAEKLSVRPGVELSRKIVPIQRVGLYIPGGTAPLFSTTLMLAIPAQVAHCPSVVLCTPPDKDGNIHPAILYAASLCGVKEIYKVGGAQAIGAMAYGTQSIKAVDKIFGPGNQYVTEAKIQVSSSCCAIDMPAGPSEVMVIASPASNPDYVASDLLSQAEHGRDSQAMLVVCAGEKEGFAFLDKVEQAIERQLAVLGRHEYLLASLHSSRAFVHPDPRRCAALANAYAAEHLIINMEDEPAEKQLLDWIVNAGSIFLGPYSCESAGDYASGTNHTLPTNGWARSYSGVSTDSYLKKITVQKLSKDGLEDLAPTLLTMSEAEKLTAHRNAVAIRLGGER</sequence>
<comment type="similarity">
    <text evidence="3">Belongs to the histidinol dehydrogenase family.</text>
</comment>
<protein>
    <recommendedName>
        <fullName evidence="4">histidinol dehydrogenase</fullName>
        <ecNumber evidence="4">1.1.1.23</ecNumber>
    </recommendedName>
</protein>
<dbReference type="PROSITE" id="PS00611">
    <property type="entry name" value="HISOL_DEHYDROGENASE"/>
    <property type="match status" value="1"/>
</dbReference>
<dbReference type="AlphaFoldDB" id="A0A644XI82"/>
<reference evidence="12" key="1">
    <citation type="submission" date="2019-08" db="EMBL/GenBank/DDBJ databases">
        <authorList>
            <person name="Kucharzyk K."/>
            <person name="Murdoch R.W."/>
            <person name="Higgins S."/>
            <person name="Loffler F."/>
        </authorList>
    </citation>
    <scope>NUCLEOTIDE SEQUENCE</scope>
</reference>
<comment type="pathway">
    <text evidence="2">Amino-acid biosynthesis; L-histidine biosynthesis; L-histidine from 5-phospho-alpha-D-ribose 1-diphosphate: step 9/9.</text>
</comment>
<dbReference type="GO" id="GO:0046872">
    <property type="term" value="F:metal ion binding"/>
    <property type="evidence" value="ECO:0007669"/>
    <property type="project" value="UniProtKB-KW"/>
</dbReference>
<organism evidence="12">
    <name type="scientific">bioreactor metagenome</name>
    <dbReference type="NCBI Taxonomy" id="1076179"/>
    <lineage>
        <taxon>unclassified sequences</taxon>
        <taxon>metagenomes</taxon>
        <taxon>ecological metagenomes</taxon>
    </lineage>
</organism>
<dbReference type="InterPro" id="IPR022695">
    <property type="entry name" value="Histidinol_DH_monofunct"/>
</dbReference>
<name>A0A644XI82_9ZZZZ</name>
<dbReference type="GO" id="GO:0000105">
    <property type="term" value="P:L-histidine biosynthetic process"/>
    <property type="evidence" value="ECO:0007669"/>
    <property type="project" value="UniProtKB-KW"/>
</dbReference>
<dbReference type="EMBL" id="VSSQ01002193">
    <property type="protein sequence ID" value="MPM13913.1"/>
    <property type="molecule type" value="Genomic_DNA"/>
</dbReference>
<evidence type="ECO:0000256" key="11">
    <source>
        <dbReference type="ARBA" id="ARBA00049489"/>
    </source>
</evidence>
<dbReference type="EC" id="1.1.1.23" evidence="4"/>
<comment type="catalytic activity">
    <reaction evidence="11">
        <text>L-histidinol + 2 NAD(+) + H2O = L-histidine + 2 NADH + 3 H(+)</text>
        <dbReference type="Rhea" id="RHEA:20641"/>
        <dbReference type="ChEBI" id="CHEBI:15377"/>
        <dbReference type="ChEBI" id="CHEBI:15378"/>
        <dbReference type="ChEBI" id="CHEBI:57540"/>
        <dbReference type="ChEBI" id="CHEBI:57595"/>
        <dbReference type="ChEBI" id="CHEBI:57699"/>
        <dbReference type="ChEBI" id="CHEBI:57945"/>
        <dbReference type="EC" id="1.1.1.23"/>
    </reaction>
</comment>
<dbReference type="PANTHER" id="PTHR21256:SF2">
    <property type="entry name" value="HISTIDINE BIOSYNTHESIS TRIFUNCTIONAL PROTEIN"/>
    <property type="match status" value="1"/>
</dbReference>
<dbReference type="Gene3D" id="1.20.5.1300">
    <property type="match status" value="1"/>
</dbReference>
<dbReference type="Gene3D" id="3.40.50.1980">
    <property type="entry name" value="Nitrogenase molybdenum iron protein domain"/>
    <property type="match status" value="2"/>
</dbReference>
<evidence type="ECO:0000256" key="2">
    <source>
        <dbReference type="ARBA" id="ARBA00004940"/>
    </source>
</evidence>
<dbReference type="GO" id="GO:0005829">
    <property type="term" value="C:cytosol"/>
    <property type="evidence" value="ECO:0007669"/>
    <property type="project" value="TreeGrafter"/>
</dbReference>
<gene>
    <name evidence="12" type="primary">hisD_18</name>
    <name evidence="12" type="ORF">SDC9_60273</name>
</gene>
<dbReference type="PRINTS" id="PR00083">
    <property type="entry name" value="HOLDHDRGNASE"/>
</dbReference>
<dbReference type="Pfam" id="PF00815">
    <property type="entry name" value="Histidinol_dh"/>
    <property type="match status" value="1"/>
</dbReference>
<evidence type="ECO:0000313" key="12">
    <source>
        <dbReference type="EMBL" id="MPM13913.1"/>
    </source>
</evidence>
<evidence type="ECO:0000256" key="5">
    <source>
        <dbReference type="ARBA" id="ARBA00022605"/>
    </source>
</evidence>
<evidence type="ECO:0000256" key="9">
    <source>
        <dbReference type="ARBA" id="ARBA00023027"/>
    </source>
</evidence>
<accession>A0A644XI82</accession>
<evidence type="ECO:0000256" key="4">
    <source>
        <dbReference type="ARBA" id="ARBA00012965"/>
    </source>
</evidence>
<evidence type="ECO:0000256" key="6">
    <source>
        <dbReference type="ARBA" id="ARBA00022723"/>
    </source>
</evidence>
<comment type="cofactor">
    <cofactor evidence="1">
        <name>Zn(2+)</name>
        <dbReference type="ChEBI" id="CHEBI:29105"/>
    </cofactor>
</comment>
<dbReference type="InterPro" id="IPR012131">
    <property type="entry name" value="Hstdl_DH"/>
</dbReference>
<keyword evidence="10" id="KW-0368">Histidine biosynthesis</keyword>
<keyword evidence="5" id="KW-0028">Amino-acid biosynthesis</keyword>
<dbReference type="PIRSF" id="PIRSF000099">
    <property type="entry name" value="Histidinol_dh"/>
    <property type="match status" value="1"/>
</dbReference>
<dbReference type="FunFam" id="3.40.50.1980:FF:000001">
    <property type="entry name" value="Histidinol dehydrogenase"/>
    <property type="match status" value="1"/>
</dbReference>
<evidence type="ECO:0000256" key="3">
    <source>
        <dbReference type="ARBA" id="ARBA00010178"/>
    </source>
</evidence>
<keyword evidence="7" id="KW-0862">Zinc</keyword>
<evidence type="ECO:0000256" key="1">
    <source>
        <dbReference type="ARBA" id="ARBA00001947"/>
    </source>
</evidence>
<dbReference type="GO" id="GO:0004399">
    <property type="term" value="F:histidinol dehydrogenase activity"/>
    <property type="evidence" value="ECO:0007669"/>
    <property type="project" value="UniProtKB-EC"/>
</dbReference>
<dbReference type="SUPFAM" id="SSF53720">
    <property type="entry name" value="ALDH-like"/>
    <property type="match status" value="1"/>
</dbReference>
<keyword evidence="6" id="KW-0479">Metal-binding</keyword>
<dbReference type="PANTHER" id="PTHR21256">
    <property type="entry name" value="HISTIDINOL DEHYDROGENASE HDH"/>
    <property type="match status" value="1"/>
</dbReference>
<dbReference type="GO" id="GO:0051287">
    <property type="term" value="F:NAD binding"/>
    <property type="evidence" value="ECO:0007669"/>
    <property type="project" value="InterPro"/>
</dbReference>